<dbReference type="AlphaFoldDB" id="A0A423PDW9"/>
<organism evidence="2 3">
    <name type="scientific">Salinisphaera orenii YIM 95161</name>
    <dbReference type="NCBI Taxonomy" id="1051139"/>
    <lineage>
        <taxon>Bacteria</taxon>
        <taxon>Pseudomonadati</taxon>
        <taxon>Pseudomonadota</taxon>
        <taxon>Gammaproteobacteria</taxon>
        <taxon>Salinisphaerales</taxon>
        <taxon>Salinisphaeraceae</taxon>
        <taxon>Salinisphaera</taxon>
    </lineage>
</organism>
<keyword evidence="1" id="KW-0472">Membrane</keyword>
<dbReference type="Proteomes" id="UP000285123">
    <property type="component" value="Unassembled WGS sequence"/>
</dbReference>
<evidence type="ECO:0000313" key="2">
    <source>
        <dbReference type="EMBL" id="ROO23782.1"/>
    </source>
</evidence>
<proteinExistence type="predicted"/>
<sequence length="35" mass="4084">MTPYIVITIAAVGMLGAIPFVRYLERKDHDDKRRH</sequence>
<dbReference type="EMBL" id="AYKF01000134">
    <property type="protein sequence ID" value="ROO23782.1"/>
    <property type="molecule type" value="Genomic_DNA"/>
</dbReference>
<keyword evidence="1" id="KW-1133">Transmembrane helix</keyword>
<feature type="transmembrane region" description="Helical" evidence="1">
    <location>
        <begin position="6"/>
        <end position="24"/>
    </location>
</feature>
<keyword evidence="1" id="KW-0812">Transmembrane</keyword>
<reference evidence="2 3" key="1">
    <citation type="submission" date="2013-10" db="EMBL/GenBank/DDBJ databases">
        <title>Salinisphaera halophila YIM 95161 Genome Sequencing.</title>
        <authorList>
            <person name="Lai Q."/>
            <person name="Li C."/>
            <person name="Shao Z."/>
        </authorList>
    </citation>
    <scope>NUCLEOTIDE SEQUENCE [LARGE SCALE GENOMIC DNA]</scope>
    <source>
        <strain evidence="2 3">YIM 95161</strain>
    </source>
</reference>
<gene>
    <name evidence="2" type="ORF">SAHL_16485</name>
</gene>
<evidence type="ECO:0000256" key="1">
    <source>
        <dbReference type="SAM" id="Phobius"/>
    </source>
</evidence>
<protein>
    <submittedName>
        <fullName evidence="2">Uncharacterized protein</fullName>
    </submittedName>
</protein>
<accession>A0A423PDW9</accession>
<name>A0A423PDW9_9GAMM</name>
<evidence type="ECO:0000313" key="3">
    <source>
        <dbReference type="Proteomes" id="UP000285123"/>
    </source>
</evidence>
<comment type="caution">
    <text evidence="2">The sequence shown here is derived from an EMBL/GenBank/DDBJ whole genome shotgun (WGS) entry which is preliminary data.</text>
</comment>